<keyword evidence="3" id="KW-1185">Reference proteome</keyword>
<sequence length="338" mass="36519">MAQYEEYFADLAGKTIQSDYLFHVAGDSQRDQYVYSQSGSYDNNGVVEYRGGPISLEPSSLSGGQIVPIDIQTGVFTLAGSTYQFVGASENSQQLFFRPVGQGEFREISGNIYYTGADLYAISNTGPELTVTTIYDSHFSYDERSPLCFVSGSLISTDRGNIPVEDLVIGDRLVTISGTEHSVSWLGWGTMVVGPSNQPVIIRAHAFSDDSPFEDLRVTSGHGIKVGDVLIPAGLLVNGTSIIFDTASRYVTVFHVASARHVILLANGLHAESYRDDGNRIGFQHQLGSLGSPRSMPTCLPVVTRGPIVARAQSRLSAFASARFPNSVADGARQRVCK</sequence>
<dbReference type="SUPFAM" id="SSF51294">
    <property type="entry name" value="Hedgehog/intein (Hint) domain"/>
    <property type="match status" value="1"/>
</dbReference>
<dbReference type="InterPro" id="IPR028992">
    <property type="entry name" value="Hedgehog/Intein_dom"/>
</dbReference>
<accession>A0A7W9BUP5</accession>
<organism evidence="2 3">
    <name type="scientific">Sphingomonas prati</name>
    <dbReference type="NCBI Taxonomy" id="1843237"/>
    <lineage>
        <taxon>Bacteria</taxon>
        <taxon>Pseudomonadati</taxon>
        <taxon>Pseudomonadota</taxon>
        <taxon>Alphaproteobacteria</taxon>
        <taxon>Sphingomonadales</taxon>
        <taxon>Sphingomonadaceae</taxon>
        <taxon>Sphingomonas</taxon>
    </lineage>
</organism>
<reference evidence="2 3" key="1">
    <citation type="submission" date="2020-08" db="EMBL/GenBank/DDBJ databases">
        <title>Genomic Encyclopedia of Type Strains, Phase IV (KMG-IV): sequencing the most valuable type-strain genomes for metagenomic binning, comparative biology and taxonomic classification.</title>
        <authorList>
            <person name="Goeker M."/>
        </authorList>
    </citation>
    <scope>NUCLEOTIDE SEQUENCE [LARGE SCALE GENOMIC DNA]</scope>
    <source>
        <strain evidence="2 3">DSM 103336</strain>
    </source>
</reference>
<protein>
    <recommendedName>
        <fullName evidence="1">Hedgehog/Intein (Hint) domain-containing protein</fullName>
    </recommendedName>
</protein>
<dbReference type="Pfam" id="PF13403">
    <property type="entry name" value="Hint_2"/>
    <property type="match status" value="1"/>
</dbReference>
<evidence type="ECO:0000259" key="1">
    <source>
        <dbReference type="Pfam" id="PF13403"/>
    </source>
</evidence>
<dbReference type="Proteomes" id="UP000546701">
    <property type="component" value="Unassembled WGS sequence"/>
</dbReference>
<evidence type="ECO:0000313" key="3">
    <source>
        <dbReference type="Proteomes" id="UP000546701"/>
    </source>
</evidence>
<proteinExistence type="predicted"/>
<feature type="domain" description="Hedgehog/Intein (Hint)" evidence="1">
    <location>
        <begin position="148"/>
        <end position="276"/>
    </location>
</feature>
<dbReference type="Gene3D" id="2.170.16.10">
    <property type="entry name" value="Hedgehog/Intein (Hint) domain"/>
    <property type="match status" value="1"/>
</dbReference>
<dbReference type="AlphaFoldDB" id="A0A7W9BUP5"/>
<dbReference type="InterPro" id="IPR036844">
    <property type="entry name" value="Hint_dom_sf"/>
</dbReference>
<dbReference type="EMBL" id="JACIJR010000007">
    <property type="protein sequence ID" value="MBB5730447.1"/>
    <property type="molecule type" value="Genomic_DNA"/>
</dbReference>
<name>A0A7W9BUP5_9SPHN</name>
<evidence type="ECO:0000313" key="2">
    <source>
        <dbReference type="EMBL" id="MBB5730447.1"/>
    </source>
</evidence>
<gene>
    <name evidence="2" type="ORF">FHS99_002950</name>
</gene>
<comment type="caution">
    <text evidence="2">The sequence shown here is derived from an EMBL/GenBank/DDBJ whole genome shotgun (WGS) entry which is preliminary data.</text>
</comment>